<dbReference type="Gene3D" id="3.40.710.10">
    <property type="entry name" value="DD-peptidase/beta-lactamase superfamily"/>
    <property type="match status" value="1"/>
</dbReference>
<dbReference type="AlphaFoldDB" id="A0A7X6S3Z1"/>
<evidence type="ECO:0000313" key="3">
    <source>
        <dbReference type="Proteomes" id="UP000549765"/>
    </source>
</evidence>
<accession>A0A7X6S3Z1</accession>
<dbReference type="RefSeq" id="WP_168722549.1">
    <property type="nucleotide sequence ID" value="NZ_JAAXPN010000009.1"/>
</dbReference>
<keyword evidence="2" id="KW-0378">Hydrolase</keyword>
<feature type="domain" description="Beta-lactamase-related" evidence="1">
    <location>
        <begin position="17"/>
        <end position="253"/>
    </location>
</feature>
<evidence type="ECO:0000259" key="1">
    <source>
        <dbReference type="Pfam" id="PF00144"/>
    </source>
</evidence>
<reference evidence="2 3" key="1">
    <citation type="submission" date="2020-04" db="EMBL/GenBank/DDBJ databases">
        <title>MicrobeNet Type strains.</title>
        <authorList>
            <person name="Nicholson A.C."/>
        </authorList>
    </citation>
    <scope>NUCLEOTIDE SEQUENCE [LARGE SCALE GENOMIC DNA]</scope>
    <source>
        <strain evidence="2 3">CCUG 61472</strain>
    </source>
</reference>
<name>A0A7X6S3Z1_9LACO</name>
<dbReference type="PANTHER" id="PTHR46825:SF9">
    <property type="entry name" value="BETA-LACTAMASE-RELATED DOMAIN-CONTAINING PROTEIN"/>
    <property type="match status" value="1"/>
</dbReference>
<dbReference type="Pfam" id="PF00144">
    <property type="entry name" value="Beta-lactamase"/>
    <property type="match status" value="1"/>
</dbReference>
<dbReference type="EMBL" id="JAAXPN010000009">
    <property type="protein sequence ID" value="NKZ24756.1"/>
    <property type="molecule type" value="Genomic_DNA"/>
</dbReference>
<dbReference type="InterPro" id="IPR001466">
    <property type="entry name" value="Beta-lactam-related"/>
</dbReference>
<organism evidence="2 3">
    <name type="scientific">Periweissella fabalis</name>
    <dbReference type="NCBI Taxonomy" id="1070421"/>
    <lineage>
        <taxon>Bacteria</taxon>
        <taxon>Bacillati</taxon>
        <taxon>Bacillota</taxon>
        <taxon>Bacilli</taxon>
        <taxon>Lactobacillales</taxon>
        <taxon>Lactobacillaceae</taxon>
        <taxon>Periweissella</taxon>
    </lineage>
</organism>
<keyword evidence="3" id="KW-1185">Reference proteome</keyword>
<gene>
    <name evidence="2" type="ORF">HF964_08110</name>
</gene>
<comment type="caution">
    <text evidence="2">The sequence shown here is derived from an EMBL/GenBank/DDBJ whole genome shotgun (WGS) entry which is preliminary data.</text>
</comment>
<dbReference type="Proteomes" id="UP000549765">
    <property type="component" value="Unassembled WGS sequence"/>
</dbReference>
<dbReference type="InterPro" id="IPR050491">
    <property type="entry name" value="AmpC-like"/>
</dbReference>
<proteinExistence type="predicted"/>
<dbReference type="InterPro" id="IPR012338">
    <property type="entry name" value="Beta-lactam/transpept-like"/>
</dbReference>
<dbReference type="GO" id="GO:0016787">
    <property type="term" value="F:hydrolase activity"/>
    <property type="evidence" value="ECO:0007669"/>
    <property type="project" value="UniProtKB-KW"/>
</dbReference>
<dbReference type="PANTHER" id="PTHR46825">
    <property type="entry name" value="D-ALANYL-D-ALANINE-CARBOXYPEPTIDASE/ENDOPEPTIDASE AMPH"/>
    <property type="match status" value="1"/>
</dbReference>
<evidence type="ECO:0000313" key="2">
    <source>
        <dbReference type="EMBL" id="NKZ24756.1"/>
    </source>
</evidence>
<sequence>MTNLMNTLSFKLDQFKKIFTAIIIQKLIEEGKLNIRTPLSKFYPGIPYGDKLTIWNLLTHTSGIVDGNYKKIRAIAGEQDQVNYVRQHMISTPPHYIYASANYSLLAGIIIQVTQESYKQNVIDDILQPLHLNDTYFYQDIPEGTNLVYPPYVKTHLQQAFFNYDIKKQMSLLIGAGQIYSTPADYFKFLNALIEGQLIPKQDFSLFFPLHNHDYYNGLYSYYGNYQAGGSKNGYNLSFVINPTKHTRTVVFSSNYMLVPNKMLASQIFVIANRESDKIHWLPQY</sequence>
<dbReference type="SUPFAM" id="SSF56601">
    <property type="entry name" value="beta-lactamase/transpeptidase-like"/>
    <property type="match status" value="1"/>
</dbReference>
<protein>
    <submittedName>
        <fullName evidence="2">Serine hydrolase</fullName>
    </submittedName>
</protein>